<dbReference type="PROSITE" id="PS51352">
    <property type="entry name" value="THIOREDOXIN_2"/>
    <property type="match status" value="1"/>
</dbReference>
<evidence type="ECO:0000256" key="4">
    <source>
        <dbReference type="ARBA" id="ARBA00023002"/>
    </source>
</evidence>
<evidence type="ECO:0000256" key="5">
    <source>
        <dbReference type="ARBA" id="ARBA00023157"/>
    </source>
</evidence>
<keyword evidence="10" id="KW-0934">Plastid</keyword>
<protein>
    <submittedName>
        <fullName evidence="10">Thiol-specific antioxidant protein</fullName>
    </submittedName>
</protein>
<dbReference type="GO" id="GO:0006979">
    <property type="term" value="P:response to oxidative stress"/>
    <property type="evidence" value="ECO:0007669"/>
    <property type="project" value="TreeGrafter"/>
</dbReference>
<gene>
    <name evidence="10" type="primary">bas1</name>
    <name evidence="10" type="ORF">Hrub_019</name>
</gene>
<evidence type="ECO:0000256" key="8">
    <source>
        <dbReference type="PIRSR" id="PIRSR000239-1"/>
    </source>
</evidence>
<feature type="active site" description="Cysteine sulfenic acid (-SOH) intermediate; for peroxidase activity" evidence="8">
    <location>
        <position position="54"/>
    </location>
</feature>
<keyword evidence="7" id="KW-0575">Peroxidase</keyword>
<dbReference type="InterPro" id="IPR024706">
    <property type="entry name" value="Peroxiredoxin_AhpC-typ"/>
</dbReference>
<dbReference type="SUPFAM" id="SSF52833">
    <property type="entry name" value="Thioredoxin-like"/>
    <property type="match status" value="1"/>
</dbReference>
<dbReference type="InterPro" id="IPR036249">
    <property type="entry name" value="Thioredoxin-like_sf"/>
</dbReference>
<evidence type="ECO:0000256" key="6">
    <source>
        <dbReference type="ARBA" id="ARBA00023284"/>
    </source>
</evidence>
<keyword evidence="7" id="KW-0049">Antioxidant</keyword>
<organism evidence="10">
    <name type="scientific">Hildenbrandia rubra</name>
    <dbReference type="NCBI Taxonomy" id="31481"/>
    <lineage>
        <taxon>Eukaryota</taxon>
        <taxon>Rhodophyta</taxon>
        <taxon>Florideophyceae</taxon>
        <taxon>Hildenbrandiophycidae</taxon>
        <taxon>Hildenbrandiales</taxon>
        <taxon>Hildenbrandiaceae</taxon>
        <taxon>Hildenbrandia</taxon>
    </lineage>
</organism>
<dbReference type="Gene3D" id="3.40.30.10">
    <property type="entry name" value="Glutaredoxin"/>
    <property type="match status" value="1"/>
</dbReference>
<dbReference type="GO" id="GO:0008379">
    <property type="term" value="F:thioredoxin peroxidase activity"/>
    <property type="evidence" value="ECO:0007669"/>
    <property type="project" value="TreeGrafter"/>
</dbReference>
<geneLocation type="plastid" evidence="10"/>
<dbReference type="GO" id="GO:0033554">
    <property type="term" value="P:cellular response to stress"/>
    <property type="evidence" value="ECO:0007669"/>
    <property type="project" value="TreeGrafter"/>
</dbReference>
<dbReference type="GO" id="GO:0005737">
    <property type="term" value="C:cytoplasm"/>
    <property type="evidence" value="ECO:0007669"/>
    <property type="project" value="UniProtKB-SubCell"/>
</dbReference>
<evidence type="ECO:0000256" key="7">
    <source>
        <dbReference type="PIRNR" id="PIRNR000239"/>
    </source>
</evidence>
<keyword evidence="4 7" id="KW-0560">Oxidoreductase</keyword>
<dbReference type="RefSeq" id="YP_009294021.1">
    <property type="nucleotide sequence ID" value="NC_031146.1"/>
</dbReference>
<dbReference type="FunFam" id="3.40.30.10:FF:000002">
    <property type="entry name" value="Alkyl hydroperoxide reductase C"/>
    <property type="match status" value="1"/>
</dbReference>
<dbReference type="PIRSF" id="PIRSF000239">
    <property type="entry name" value="AHPC"/>
    <property type="match status" value="1"/>
</dbReference>
<dbReference type="PANTHER" id="PTHR10681">
    <property type="entry name" value="THIOREDOXIN PEROXIDASE"/>
    <property type="match status" value="1"/>
</dbReference>
<comment type="function">
    <text evidence="7">Thiol-specific peroxidase that catalyzes the reduction of hydrogen peroxide and organic hydroperoxides to water and alcohols, respectively.</text>
</comment>
<name>A0A1C9CFV8_9FLOR</name>
<dbReference type="Pfam" id="PF00578">
    <property type="entry name" value="AhpC-TSA"/>
    <property type="match status" value="1"/>
</dbReference>
<accession>A0A1C9CFV8</accession>
<dbReference type="InterPro" id="IPR050217">
    <property type="entry name" value="Peroxiredoxin"/>
</dbReference>
<reference evidence="10" key="1">
    <citation type="journal article" date="2016" name="BMC Biol.">
        <title>Parallel evolution of highly conserved plastid genome architecture in red seaweeds and seed plants.</title>
        <authorList>
            <person name="Lee J."/>
            <person name="Cho C.H."/>
            <person name="Park S.I."/>
            <person name="Choi J.W."/>
            <person name="Song H.S."/>
            <person name="West J.A."/>
            <person name="Bhattacharya D."/>
            <person name="Yoon H.S."/>
        </authorList>
    </citation>
    <scope>NUCLEOTIDE SEQUENCE</scope>
</reference>
<sequence length="198" mass="22849">MKPQKRTIKVGDKAPNFIAQAVNNQTFEMVNLSDYLKTKYVILLFYPYDFSFVCPTEIISFNNKYDTFHQLNTQILYISADSHHAHLAWVQAEHELHRLADLQYPLVSDPTRQICDKYNVLDTKLGVPLRALFIIDKLGIIQYTAVHNLNFGRSVDETLRVLQALQHVQAYPEQYCPANWHPGDDTINPGMKNEVIIT</sequence>
<dbReference type="GeneID" id="29070102"/>
<dbReference type="InterPro" id="IPR013766">
    <property type="entry name" value="Thioredoxin_domain"/>
</dbReference>
<dbReference type="InterPro" id="IPR000866">
    <property type="entry name" value="AhpC/TSA"/>
</dbReference>
<dbReference type="GO" id="GO:0042744">
    <property type="term" value="P:hydrogen peroxide catabolic process"/>
    <property type="evidence" value="ECO:0007669"/>
    <property type="project" value="TreeGrafter"/>
</dbReference>
<keyword evidence="5" id="KW-1015">Disulfide bond</keyword>
<dbReference type="Pfam" id="PF10417">
    <property type="entry name" value="1-cysPrx_C"/>
    <property type="match status" value="1"/>
</dbReference>
<evidence type="ECO:0000256" key="1">
    <source>
        <dbReference type="ARBA" id="ARBA00004496"/>
    </source>
</evidence>
<dbReference type="CDD" id="cd03015">
    <property type="entry name" value="PRX_Typ2cys"/>
    <property type="match status" value="1"/>
</dbReference>
<dbReference type="GO" id="GO:0045454">
    <property type="term" value="P:cell redox homeostasis"/>
    <property type="evidence" value="ECO:0007669"/>
    <property type="project" value="TreeGrafter"/>
</dbReference>
<keyword evidence="3" id="KW-0963">Cytoplasm</keyword>
<proteinExistence type="inferred from homology"/>
<evidence type="ECO:0000259" key="9">
    <source>
        <dbReference type="PROSITE" id="PS51352"/>
    </source>
</evidence>
<evidence type="ECO:0000256" key="2">
    <source>
        <dbReference type="ARBA" id="ARBA00009796"/>
    </source>
</evidence>
<dbReference type="InterPro" id="IPR019479">
    <property type="entry name" value="Peroxiredoxin_C"/>
</dbReference>
<feature type="domain" description="Thioredoxin" evidence="9">
    <location>
        <begin position="8"/>
        <end position="167"/>
    </location>
</feature>
<dbReference type="AlphaFoldDB" id="A0A1C9CFV8"/>
<dbReference type="PANTHER" id="PTHR10681:SF128">
    <property type="entry name" value="THIOREDOXIN-DEPENDENT PEROXIDE REDUCTASE, MITOCHONDRIAL"/>
    <property type="match status" value="1"/>
</dbReference>
<keyword evidence="6 7" id="KW-0676">Redox-active center</keyword>
<comment type="subcellular location">
    <subcellularLocation>
        <location evidence="1">Cytoplasm</location>
    </subcellularLocation>
</comment>
<comment type="similarity">
    <text evidence="2">Belongs to the peroxiredoxin family. AhpC/Prx1 subfamily.</text>
</comment>
<evidence type="ECO:0000256" key="3">
    <source>
        <dbReference type="ARBA" id="ARBA00022490"/>
    </source>
</evidence>
<dbReference type="EMBL" id="KX284724">
    <property type="protein sequence ID" value="AOM67263.1"/>
    <property type="molecule type" value="Genomic_DNA"/>
</dbReference>
<evidence type="ECO:0000313" key="10">
    <source>
        <dbReference type="EMBL" id="AOM67263.1"/>
    </source>
</evidence>